<keyword evidence="2" id="KW-0560">Oxidoreductase</keyword>
<dbReference type="Gene3D" id="3.30.70.100">
    <property type="match status" value="1"/>
</dbReference>
<evidence type="ECO:0000259" key="1">
    <source>
        <dbReference type="PROSITE" id="PS51725"/>
    </source>
</evidence>
<feature type="domain" description="ABM" evidence="1">
    <location>
        <begin position="2"/>
        <end position="91"/>
    </location>
</feature>
<dbReference type="EMBL" id="VSSQ01047084">
    <property type="protein sequence ID" value="MPN01065.1"/>
    <property type="molecule type" value="Genomic_DNA"/>
</dbReference>
<reference evidence="2" key="1">
    <citation type="submission" date="2019-08" db="EMBL/GenBank/DDBJ databases">
        <authorList>
            <person name="Kucharzyk K."/>
            <person name="Murdoch R.W."/>
            <person name="Higgins S."/>
            <person name="Loffler F."/>
        </authorList>
    </citation>
    <scope>NUCLEOTIDE SEQUENCE</scope>
</reference>
<gene>
    <name evidence="2" type="primary">ycnE_2</name>
    <name evidence="2" type="ORF">SDC9_148265</name>
</gene>
<protein>
    <submittedName>
        <fullName evidence="2">Putative monooxygenase YcnE</fullName>
        <ecNumber evidence="2">1.-.-.-</ecNumber>
    </submittedName>
</protein>
<dbReference type="InterPro" id="IPR011008">
    <property type="entry name" value="Dimeric_a/b-barrel"/>
</dbReference>
<dbReference type="GO" id="GO:0004497">
    <property type="term" value="F:monooxygenase activity"/>
    <property type="evidence" value="ECO:0007669"/>
    <property type="project" value="UniProtKB-KW"/>
</dbReference>
<sequence>MIVILAKNYVKSNEVDKFIEYAEELVKETRKEKGCISYDLCQDLNYKNIFVFVEKYENKEAIEIHNKSEHFTTIVPKLKDLKEKESEVSKYETMYEIY</sequence>
<dbReference type="Pfam" id="PF03992">
    <property type="entry name" value="ABM"/>
    <property type="match status" value="1"/>
</dbReference>
<dbReference type="PROSITE" id="PS51725">
    <property type="entry name" value="ABM"/>
    <property type="match status" value="1"/>
</dbReference>
<dbReference type="PANTHER" id="PTHR33336">
    <property type="entry name" value="QUINOL MONOOXYGENASE YGIN-RELATED"/>
    <property type="match status" value="1"/>
</dbReference>
<evidence type="ECO:0000313" key="2">
    <source>
        <dbReference type="EMBL" id="MPN01065.1"/>
    </source>
</evidence>
<dbReference type="EC" id="1.-.-.-" evidence="2"/>
<dbReference type="InterPro" id="IPR007138">
    <property type="entry name" value="ABM_dom"/>
</dbReference>
<dbReference type="InterPro" id="IPR050744">
    <property type="entry name" value="AI-2_Isomerase_LsrG"/>
</dbReference>
<proteinExistence type="predicted"/>
<dbReference type="SUPFAM" id="SSF54909">
    <property type="entry name" value="Dimeric alpha+beta barrel"/>
    <property type="match status" value="1"/>
</dbReference>
<comment type="caution">
    <text evidence="2">The sequence shown here is derived from an EMBL/GenBank/DDBJ whole genome shotgun (WGS) entry which is preliminary data.</text>
</comment>
<keyword evidence="2" id="KW-0503">Monooxygenase</keyword>
<name>A0A645EGB4_9ZZZZ</name>
<accession>A0A645EGB4</accession>
<dbReference type="AlphaFoldDB" id="A0A645EGB4"/>
<organism evidence="2">
    <name type="scientific">bioreactor metagenome</name>
    <dbReference type="NCBI Taxonomy" id="1076179"/>
    <lineage>
        <taxon>unclassified sequences</taxon>
        <taxon>metagenomes</taxon>
        <taxon>ecological metagenomes</taxon>
    </lineage>
</organism>
<dbReference type="PANTHER" id="PTHR33336:SF15">
    <property type="entry name" value="ABM DOMAIN-CONTAINING PROTEIN"/>
    <property type="match status" value="1"/>
</dbReference>